<evidence type="ECO:0000313" key="1">
    <source>
        <dbReference type="EMBL" id="CAD8163919.1"/>
    </source>
</evidence>
<accession>A0A8S1UJK4</accession>
<sequence length="127" mass="15140">MKEFLFKIFKTINHLLKARKNNKIIYIKGINRIMTQIFYSIYGQNIGNSISNPTLRYIVIRFSQQFITKDQFVDFLLLIGFNPDISHEAERFFDYCHEDVVTAPGLLSRSKLLRPIKNSKWFRLFKD</sequence>
<keyword evidence="2" id="KW-1185">Reference proteome</keyword>
<dbReference type="OrthoDB" id="10474640at2759"/>
<gene>
    <name evidence="1" type="ORF">POCTA_138.1.T0440095</name>
</gene>
<comment type="caution">
    <text evidence="1">The sequence shown here is derived from an EMBL/GenBank/DDBJ whole genome shotgun (WGS) entry which is preliminary data.</text>
</comment>
<evidence type="ECO:0000313" key="2">
    <source>
        <dbReference type="Proteomes" id="UP000683925"/>
    </source>
</evidence>
<dbReference type="OMA" id="LFDYCHE"/>
<name>A0A8S1UJK4_PAROT</name>
<dbReference type="Proteomes" id="UP000683925">
    <property type="component" value="Unassembled WGS sequence"/>
</dbReference>
<dbReference type="AlphaFoldDB" id="A0A8S1UJK4"/>
<proteinExistence type="predicted"/>
<organism evidence="1 2">
    <name type="scientific">Paramecium octaurelia</name>
    <dbReference type="NCBI Taxonomy" id="43137"/>
    <lineage>
        <taxon>Eukaryota</taxon>
        <taxon>Sar</taxon>
        <taxon>Alveolata</taxon>
        <taxon>Ciliophora</taxon>
        <taxon>Intramacronucleata</taxon>
        <taxon>Oligohymenophorea</taxon>
        <taxon>Peniculida</taxon>
        <taxon>Parameciidae</taxon>
        <taxon>Paramecium</taxon>
    </lineage>
</organism>
<protein>
    <submittedName>
        <fullName evidence="1">Uncharacterized protein</fullName>
    </submittedName>
</protein>
<reference evidence="1" key="1">
    <citation type="submission" date="2021-01" db="EMBL/GenBank/DDBJ databases">
        <authorList>
            <consortium name="Genoscope - CEA"/>
            <person name="William W."/>
        </authorList>
    </citation>
    <scope>NUCLEOTIDE SEQUENCE</scope>
</reference>
<dbReference type="EMBL" id="CAJJDP010000044">
    <property type="protein sequence ID" value="CAD8163919.1"/>
    <property type="molecule type" value="Genomic_DNA"/>
</dbReference>